<reference evidence="2 3" key="1">
    <citation type="submission" date="2018-01" db="EMBL/GenBank/DDBJ databases">
        <title>The whole genome sequencing and assembly of Halobacillus litoralis ERB031 strain.</title>
        <authorList>
            <person name="Lee S.-J."/>
            <person name="Park M.-K."/>
            <person name="Kim J.-Y."/>
            <person name="Lee Y.-J."/>
            <person name="Yi H."/>
            <person name="Bahn Y.-S."/>
            <person name="Kim J.F."/>
            <person name="Lee D.-W."/>
        </authorList>
    </citation>
    <scope>NUCLEOTIDE SEQUENCE [LARGE SCALE GENOMIC DNA]</scope>
    <source>
        <strain evidence="2 3">ERB 031</strain>
    </source>
</reference>
<protein>
    <submittedName>
        <fullName evidence="2">Uncharacterized protein</fullName>
    </submittedName>
</protein>
<name>A0A410MB58_9BACI</name>
<organism evidence="2 3">
    <name type="scientific">Halobacillus litoralis</name>
    <dbReference type="NCBI Taxonomy" id="45668"/>
    <lineage>
        <taxon>Bacteria</taxon>
        <taxon>Bacillati</taxon>
        <taxon>Bacillota</taxon>
        <taxon>Bacilli</taxon>
        <taxon>Bacillales</taxon>
        <taxon>Bacillaceae</taxon>
        <taxon>Halobacillus</taxon>
    </lineage>
</organism>
<dbReference type="EMBL" id="CP026118">
    <property type="protein sequence ID" value="QAS51961.1"/>
    <property type="molecule type" value="Genomic_DNA"/>
</dbReference>
<dbReference type="RefSeq" id="WP_128524137.1">
    <property type="nucleotide sequence ID" value="NZ_CANLVY010000002.1"/>
</dbReference>
<feature type="compositionally biased region" description="Basic and acidic residues" evidence="1">
    <location>
        <begin position="1"/>
        <end position="25"/>
    </location>
</feature>
<dbReference type="AlphaFoldDB" id="A0A410MB58"/>
<evidence type="ECO:0000256" key="1">
    <source>
        <dbReference type="SAM" id="MobiDB-lite"/>
    </source>
</evidence>
<dbReference type="Proteomes" id="UP000287756">
    <property type="component" value="Chromosome"/>
</dbReference>
<feature type="region of interest" description="Disordered" evidence="1">
    <location>
        <begin position="1"/>
        <end position="63"/>
    </location>
</feature>
<feature type="compositionally biased region" description="Basic and acidic residues" evidence="1">
    <location>
        <begin position="32"/>
        <end position="63"/>
    </location>
</feature>
<evidence type="ECO:0000313" key="3">
    <source>
        <dbReference type="Proteomes" id="UP000287756"/>
    </source>
</evidence>
<evidence type="ECO:0000313" key="2">
    <source>
        <dbReference type="EMBL" id="QAS51961.1"/>
    </source>
</evidence>
<dbReference type="OrthoDB" id="2971412at2"/>
<dbReference type="KEGG" id="hli:HLI_06875"/>
<gene>
    <name evidence="2" type="ORF">HLI_06875</name>
</gene>
<accession>A0A410MB58</accession>
<sequence>MADKKRNKVAENDQSFQEKLKKEQLTDEIPDEDVKKEEREQKKGRKSKNDSSSEEKYNEDLRP</sequence>
<proteinExistence type="predicted"/>